<keyword evidence="2" id="KW-0378">Hydrolase</keyword>
<keyword evidence="2" id="KW-0347">Helicase</keyword>
<dbReference type="InterPro" id="IPR007421">
    <property type="entry name" value="Schlafen_AlbA_2_dom"/>
</dbReference>
<comment type="caution">
    <text evidence="2">The sequence shown here is derived from an EMBL/GenBank/DDBJ whole genome shotgun (WGS) entry which is preliminary data.</text>
</comment>
<dbReference type="Proteomes" id="UP000325372">
    <property type="component" value="Unassembled WGS sequence"/>
</dbReference>
<evidence type="ECO:0000313" key="3">
    <source>
        <dbReference type="Proteomes" id="UP000325372"/>
    </source>
</evidence>
<keyword evidence="3" id="KW-1185">Reference proteome</keyword>
<feature type="domain" description="Schlafen AlbA-2" evidence="1">
    <location>
        <begin position="8"/>
        <end position="126"/>
    </location>
</feature>
<dbReference type="SUPFAM" id="SSF46785">
    <property type="entry name" value="Winged helix' DNA-binding domain"/>
    <property type="match status" value="1"/>
</dbReference>
<evidence type="ECO:0000313" key="2">
    <source>
        <dbReference type="EMBL" id="KAA9131544.1"/>
    </source>
</evidence>
<dbReference type="Pfam" id="PF04326">
    <property type="entry name" value="SLFN_AlbA_2"/>
    <property type="match status" value="1"/>
</dbReference>
<dbReference type="PANTHER" id="PTHR30595:SF6">
    <property type="entry name" value="SCHLAFEN ALBA-2 DOMAIN-CONTAINING PROTEIN"/>
    <property type="match status" value="1"/>
</dbReference>
<dbReference type="InterPro" id="IPR036388">
    <property type="entry name" value="WH-like_DNA-bd_sf"/>
</dbReference>
<dbReference type="Gene3D" id="3.30.950.30">
    <property type="entry name" value="Schlafen, AAA domain"/>
    <property type="match status" value="1"/>
</dbReference>
<dbReference type="InterPro" id="IPR036390">
    <property type="entry name" value="WH_DNA-bd_sf"/>
</dbReference>
<keyword evidence="2" id="KW-0547">Nucleotide-binding</keyword>
<keyword evidence="2" id="KW-0067">ATP-binding</keyword>
<dbReference type="AlphaFoldDB" id="A0A5N0TAT9"/>
<sequence length="548" mass="61206">MDLKASVEGQTHDIKSIRLVSGKSADWKELACTCVCFANSRGGQILLGIEDGESSPPEGQRISDALLERISKRVGELTIHVNAFPEKVCCENGAEYVRLNISRSQNVASTTDGRFFIRVSDQCMPITGDNVLRLAEERPGWAWELVDSQLGKKHIDPLVLKRLVTSFRHSERVRPSVKEKSDAELLEHYSLVIGRNLTNLGALLVGSTNTRRSLGVAPIVQALKFDDAGNKVNKWAWDDHTQSPIELVEAIWGAIPDFKESYEVSEGLYRKSVPAYDEKVVRELLINALVHRPYTQKGDIYINLRPGSLEIVNPGTLPLGVTTRNILNASRRRNEELARVFHDLELMEREGSGYDLVYDLLLSRGRPIPELKVGQDRVSVTIRRLVPNPGVMRLMQDADARHQLTQRERITLGVLAQSDGLIAGELVERLETDQGSLSSWLGRLLELELVETRGRTKGTRYLVSPELLRDSGMTGATSLKHIEPHRLAALVREDVGRYPDSRIGEIHERIGSEIPRSQLRKCLKNLVDAGDLVMIGERAGSRYRAGDT</sequence>
<protein>
    <submittedName>
        <fullName evidence="2">ATP-dependent DNA helicase</fullName>
    </submittedName>
</protein>
<dbReference type="PANTHER" id="PTHR30595">
    <property type="entry name" value="GLPR-RELATED TRANSCRIPTIONAL REPRESSOR"/>
    <property type="match status" value="1"/>
</dbReference>
<evidence type="ECO:0000259" key="1">
    <source>
        <dbReference type="Pfam" id="PF04326"/>
    </source>
</evidence>
<dbReference type="InterPro" id="IPR038461">
    <property type="entry name" value="Schlafen_AlbA_2_dom_sf"/>
</dbReference>
<dbReference type="GO" id="GO:0004386">
    <property type="term" value="F:helicase activity"/>
    <property type="evidence" value="ECO:0007669"/>
    <property type="project" value="UniProtKB-KW"/>
</dbReference>
<organism evidence="2 3">
    <name type="scientific">Marinihelvus fidelis</name>
    <dbReference type="NCBI Taxonomy" id="2613842"/>
    <lineage>
        <taxon>Bacteria</taxon>
        <taxon>Pseudomonadati</taxon>
        <taxon>Pseudomonadota</taxon>
        <taxon>Gammaproteobacteria</taxon>
        <taxon>Chromatiales</taxon>
        <taxon>Wenzhouxiangellaceae</taxon>
        <taxon>Marinihelvus</taxon>
    </lineage>
</organism>
<dbReference type="Gene3D" id="1.10.10.10">
    <property type="entry name" value="Winged helix-like DNA-binding domain superfamily/Winged helix DNA-binding domain"/>
    <property type="match status" value="1"/>
</dbReference>
<dbReference type="InterPro" id="IPR038475">
    <property type="entry name" value="RecG_C_sf"/>
</dbReference>
<reference evidence="2 3" key="1">
    <citation type="submission" date="2019-09" db="EMBL/GenBank/DDBJ databases">
        <title>Wenzhouxiangella sp. Genome sequencing and assembly.</title>
        <authorList>
            <person name="Zhang R."/>
        </authorList>
    </citation>
    <scope>NUCLEOTIDE SEQUENCE [LARGE SCALE GENOMIC DNA]</scope>
    <source>
        <strain evidence="2 3">W260</strain>
    </source>
</reference>
<dbReference type="RefSeq" id="WP_150864193.1">
    <property type="nucleotide sequence ID" value="NZ_VYXP01000005.1"/>
</dbReference>
<dbReference type="Pfam" id="PF13749">
    <property type="entry name" value="HATPase_c_4"/>
    <property type="match status" value="1"/>
</dbReference>
<name>A0A5N0TAT9_9GAMM</name>
<dbReference type="EMBL" id="VYXP01000005">
    <property type="protein sequence ID" value="KAA9131544.1"/>
    <property type="molecule type" value="Genomic_DNA"/>
</dbReference>
<dbReference type="Gene3D" id="3.30.565.60">
    <property type="match status" value="1"/>
</dbReference>
<gene>
    <name evidence="2" type="ORF">F3N42_09510</name>
</gene>
<accession>A0A5N0TAT9</accession>
<proteinExistence type="predicted"/>